<dbReference type="EMBL" id="LR134384">
    <property type="protein sequence ID" value="VEH14155.1"/>
    <property type="molecule type" value="Genomic_DNA"/>
</dbReference>
<dbReference type="RefSeq" id="WP_025879871.1">
    <property type="nucleotide sequence ID" value="NZ_LR134384.1"/>
</dbReference>
<dbReference type="KEGG" id="poc:NCTC13071_00122"/>
<dbReference type="GeneID" id="85011051"/>
<feature type="compositionally biased region" description="Basic residues" evidence="1">
    <location>
        <begin position="511"/>
        <end position="520"/>
    </location>
</feature>
<dbReference type="Proteomes" id="UP000274578">
    <property type="component" value="Chromosome 1"/>
</dbReference>
<feature type="region of interest" description="Disordered" evidence="1">
    <location>
        <begin position="479"/>
        <end position="520"/>
    </location>
</feature>
<proteinExistence type="predicted"/>
<protein>
    <submittedName>
        <fullName evidence="2">Uncharacterized protein</fullName>
    </submittedName>
</protein>
<evidence type="ECO:0000256" key="1">
    <source>
        <dbReference type="SAM" id="MobiDB-lite"/>
    </source>
</evidence>
<dbReference type="InterPro" id="IPR027417">
    <property type="entry name" value="P-loop_NTPase"/>
</dbReference>
<dbReference type="AlphaFoldDB" id="A0A3S4T3T3"/>
<feature type="compositionally biased region" description="Polar residues" evidence="1">
    <location>
        <begin position="497"/>
        <end position="510"/>
    </location>
</feature>
<organism evidence="2 3">
    <name type="scientific">Segatella oris</name>
    <dbReference type="NCBI Taxonomy" id="28135"/>
    <lineage>
        <taxon>Bacteria</taxon>
        <taxon>Pseudomonadati</taxon>
        <taxon>Bacteroidota</taxon>
        <taxon>Bacteroidia</taxon>
        <taxon>Bacteroidales</taxon>
        <taxon>Prevotellaceae</taxon>
        <taxon>Segatella</taxon>
    </lineage>
</organism>
<sequence>MATITELKQMQLEWQEHCRQIQSITDTKSLVRETAVEKERRIRRLQKDYAAFCEYYFPHFLQQRDKVTGEVVRIVHNAPFHNAAALKVKNTPNLKAVFKWPRGHAKSTHMDIFTPLWLMFQPKRLIDFMVVVGKSEDSANRLLGDIQAELGYNKRIIADFGKQMSMGDWTEGEFTTKDGVHFLACGRGQSPRGLRKRESRPDYIVIDDLDDDELCRNPRRVREMTDWVKEALFGALDVGRGRFIMVGNLISKTSVLADICKTKGVHVSEVKAVDSEGNPTWREKWTKEEARTYAEFVGYRAWEKEMMHNPIIEGTVFKQEWIKYAKRPAWRDFDELVLYIDPSWKSKKTNDTKAAKLWGKYKSQLWHLRAFVRKASVAELVRWCYDLYEWSLEKNISIRFMMEASFMQDIILDDFTIEGTQRGYQLPITGDKRKKPDKFQRVEAISPLWERGFVYYDISQKDDPDMQAGIAQTLAFEKGMSGNDDAPDADEGAIWQLQRTARQESFQPQFSKRRTSKNSW</sequence>
<gene>
    <name evidence="2" type="ORF">NCTC13071_00122</name>
</gene>
<name>A0A3S4T3T3_9BACT</name>
<accession>A0A3S4T3T3</accession>
<reference evidence="2 3" key="1">
    <citation type="submission" date="2018-12" db="EMBL/GenBank/DDBJ databases">
        <authorList>
            <consortium name="Pathogen Informatics"/>
        </authorList>
    </citation>
    <scope>NUCLEOTIDE SEQUENCE [LARGE SCALE GENOMIC DNA]</scope>
    <source>
        <strain evidence="2 3">NCTC13071</strain>
    </source>
</reference>
<dbReference type="Gene3D" id="3.40.50.300">
    <property type="entry name" value="P-loop containing nucleotide triphosphate hydrolases"/>
    <property type="match status" value="1"/>
</dbReference>
<evidence type="ECO:0000313" key="3">
    <source>
        <dbReference type="Proteomes" id="UP000274578"/>
    </source>
</evidence>
<evidence type="ECO:0000313" key="2">
    <source>
        <dbReference type="EMBL" id="VEH14155.1"/>
    </source>
</evidence>